<comment type="similarity">
    <text evidence="1">Belongs to the helicase family. RecQ subfamily.</text>
</comment>
<dbReference type="GO" id="GO:0005694">
    <property type="term" value="C:chromosome"/>
    <property type="evidence" value="ECO:0007669"/>
    <property type="project" value="TreeGrafter"/>
</dbReference>
<name>A0A8H5FME2_9AGAR</name>
<dbReference type="InterPro" id="IPR011545">
    <property type="entry name" value="DEAD/DEAH_box_helicase_dom"/>
</dbReference>
<feature type="domain" description="Helicase ATP-binding" evidence="6">
    <location>
        <begin position="206"/>
        <end position="405"/>
    </location>
</feature>
<keyword evidence="2" id="KW-0547">Nucleotide-binding</keyword>
<dbReference type="OrthoDB" id="3269685at2759"/>
<protein>
    <recommendedName>
        <fullName evidence="5">DNA 3'-5' helicase</fullName>
        <ecNumber evidence="5">5.6.2.4</ecNumber>
    </recommendedName>
</protein>
<dbReference type="SUPFAM" id="SSF52540">
    <property type="entry name" value="P-loop containing nucleoside triphosphate hydrolases"/>
    <property type="match status" value="1"/>
</dbReference>
<dbReference type="InterPro" id="IPR014001">
    <property type="entry name" value="Helicase_ATP-bd"/>
</dbReference>
<dbReference type="PROSITE" id="PS51194">
    <property type="entry name" value="HELICASE_CTER"/>
    <property type="match status" value="1"/>
</dbReference>
<evidence type="ECO:0000259" key="6">
    <source>
        <dbReference type="PROSITE" id="PS51192"/>
    </source>
</evidence>
<dbReference type="PANTHER" id="PTHR13710">
    <property type="entry name" value="DNA HELICASE RECQ FAMILY MEMBER"/>
    <property type="match status" value="1"/>
</dbReference>
<dbReference type="EMBL" id="JAACJK010000001">
    <property type="protein sequence ID" value="KAF5341892.1"/>
    <property type="molecule type" value="Genomic_DNA"/>
</dbReference>
<reference evidence="8 9" key="1">
    <citation type="journal article" date="2020" name="ISME J.">
        <title>Uncovering the hidden diversity of litter-decomposition mechanisms in mushroom-forming fungi.</title>
        <authorList>
            <person name="Floudas D."/>
            <person name="Bentzer J."/>
            <person name="Ahren D."/>
            <person name="Johansson T."/>
            <person name="Persson P."/>
            <person name="Tunlid A."/>
        </authorList>
    </citation>
    <scope>NUCLEOTIDE SEQUENCE [LARGE SCALE GENOMIC DNA]</scope>
    <source>
        <strain evidence="8 9">CBS 175.51</strain>
    </source>
</reference>
<evidence type="ECO:0000256" key="4">
    <source>
        <dbReference type="ARBA" id="ARBA00034617"/>
    </source>
</evidence>
<dbReference type="CDD" id="cd18785">
    <property type="entry name" value="SF2_C"/>
    <property type="match status" value="1"/>
</dbReference>
<keyword evidence="9" id="KW-1185">Reference proteome</keyword>
<dbReference type="Gene3D" id="3.40.50.300">
    <property type="entry name" value="P-loop containing nucleotide triphosphate hydrolases"/>
    <property type="match status" value="2"/>
</dbReference>
<dbReference type="PANTHER" id="PTHR13710:SF149">
    <property type="entry name" value="ATP-DEPENDENT DNA HELICASE TLH2"/>
    <property type="match status" value="1"/>
</dbReference>
<sequence length="842" mass="93460">MSNYIMFMSDHIKVSSIVSYLSGIAQVLEPYYPSVRTVRSSTIVKDTIIGCKRLRNTPTLRKSPITTSMLRAAIAEGFVSYDDLLFQTMLVTGFHALLRLGDITIPDNPDIRNPAKFARRSSVSRLAPDAWTFTLPAHKADRFFEGSTVVLKNLWPDLDVIKMFHTFLARQTFGAAETSGTEGRNLVKLAECQPPITPHDYQTDGIVVSLDGESLVATMATGSGKTGYYSFLMLVILAISRKPELALGGKIFPNNPAMIVVLPTKALQEDMRKSLERVGLDAVVLNGDTLKGARRGRDSLWHECRKHHSMILISPEELLNPACRDLFDSKEFKARICRLGIDEVHLIYSWGTRTSFRSSFIELGHIRSRLPSFDRRFIPIIATSATIREGRPKEAICNVLGLKSGEYHLLRRSNLRNDIQIIVRELRSSLAGSLFPDFDWVLESDDNTVIFCKTIGLGFRVAAYLWRKGKAKGLAGLERRVRLFNSLNAPSHNEETLGFLDQDETASITVATDVLSVGWDSPSTRNAIVVGAPEDLDEFVQKIGRAGRDRTKVTNPRAFLYHTKASITTAKQLVSQSTSTAPRPSVDSTTPMDISIARFLVAECKTESLNTQYGNPAVNPPCSCPRCSTNSPPALYKCQCSGPHCMPETLETAVKTKAQSKKARAKPGQGISKAMRELATEKLCTVRRKIFEGEDSDANLFLPPTVFLPDETIDIIIDKIYSIETTEDMDALAIELNPLLRVYSQDLFTCWEEILPLIEDIREQEKSARAAKKALKAAVAEGEGHVEETANDGGDDDGGELDGTFVVVDAEDDGEEVVECHDIYKSGIKWKINFRTNEIVRT</sequence>
<evidence type="ECO:0000256" key="1">
    <source>
        <dbReference type="ARBA" id="ARBA00005446"/>
    </source>
</evidence>
<accession>A0A8H5FME2</accession>
<dbReference type="GO" id="GO:0005634">
    <property type="term" value="C:nucleus"/>
    <property type="evidence" value="ECO:0007669"/>
    <property type="project" value="TreeGrafter"/>
</dbReference>
<evidence type="ECO:0000256" key="2">
    <source>
        <dbReference type="ARBA" id="ARBA00022741"/>
    </source>
</evidence>
<dbReference type="GO" id="GO:0003676">
    <property type="term" value="F:nucleic acid binding"/>
    <property type="evidence" value="ECO:0007669"/>
    <property type="project" value="InterPro"/>
</dbReference>
<dbReference type="EC" id="5.6.2.4" evidence="5"/>
<evidence type="ECO:0000259" key="7">
    <source>
        <dbReference type="PROSITE" id="PS51194"/>
    </source>
</evidence>
<dbReference type="SMART" id="SM00487">
    <property type="entry name" value="DEXDc"/>
    <property type="match status" value="1"/>
</dbReference>
<dbReference type="AlphaFoldDB" id="A0A8H5FME2"/>
<dbReference type="GO" id="GO:0005524">
    <property type="term" value="F:ATP binding"/>
    <property type="evidence" value="ECO:0007669"/>
    <property type="project" value="UniProtKB-KW"/>
</dbReference>
<evidence type="ECO:0000313" key="9">
    <source>
        <dbReference type="Proteomes" id="UP000541558"/>
    </source>
</evidence>
<keyword evidence="3" id="KW-0067">ATP-binding</keyword>
<dbReference type="GO" id="GO:0005737">
    <property type="term" value="C:cytoplasm"/>
    <property type="evidence" value="ECO:0007669"/>
    <property type="project" value="TreeGrafter"/>
</dbReference>
<dbReference type="InterPro" id="IPR001650">
    <property type="entry name" value="Helicase_C-like"/>
</dbReference>
<proteinExistence type="inferred from homology"/>
<dbReference type="PROSITE" id="PS51192">
    <property type="entry name" value="HELICASE_ATP_BIND_1"/>
    <property type="match status" value="1"/>
</dbReference>
<gene>
    <name evidence="8" type="ORF">D9611_001135</name>
</gene>
<organism evidence="8 9">
    <name type="scientific">Ephemerocybe angulata</name>
    <dbReference type="NCBI Taxonomy" id="980116"/>
    <lineage>
        <taxon>Eukaryota</taxon>
        <taxon>Fungi</taxon>
        <taxon>Dikarya</taxon>
        <taxon>Basidiomycota</taxon>
        <taxon>Agaricomycotina</taxon>
        <taxon>Agaricomycetes</taxon>
        <taxon>Agaricomycetidae</taxon>
        <taxon>Agaricales</taxon>
        <taxon>Agaricineae</taxon>
        <taxon>Psathyrellaceae</taxon>
        <taxon>Ephemerocybe</taxon>
    </lineage>
</organism>
<comment type="caution">
    <text evidence="8">The sequence shown here is derived from an EMBL/GenBank/DDBJ whole genome shotgun (WGS) entry which is preliminary data.</text>
</comment>
<dbReference type="Pfam" id="PF00271">
    <property type="entry name" value="Helicase_C"/>
    <property type="match status" value="1"/>
</dbReference>
<evidence type="ECO:0000313" key="8">
    <source>
        <dbReference type="EMBL" id="KAF5341892.1"/>
    </source>
</evidence>
<dbReference type="GO" id="GO:0009378">
    <property type="term" value="F:four-way junction helicase activity"/>
    <property type="evidence" value="ECO:0007669"/>
    <property type="project" value="TreeGrafter"/>
</dbReference>
<dbReference type="Pfam" id="PF00270">
    <property type="entry name" value="DEAD"/>
    <property type="match status" value="1"/>
</dbReference>
<dbReference type="GO" id="GO:0043138">
    <property type="term" value="F:3'-5' DNA helicase activity"/>
    <property type="evidence" value="ECO:0007669"/>
    <property type="project" value="UniProtKB-EC"/>
</dbReference>
<evidence type="ECO:0000256" key="5">
    <source>
        <dbReference type="ARBA" id="ARBA00034808"/>
    </source>
</evidence>
<dbReference type="InterPro" id="IPR027417">
    <property type="entry name" value="P-loop_NTPase"/>
</dbReference>
<feature type="domain" description="Helicase C-terminal" evidence="7">
    <location>
        <begin position="434"/>
        <end position="593"/>
    </location>
</feature>
<comment type="catalytic activity">
    <reaction evidence="4">
        <text>Couples ATP hydrolysis with the unwinding of duplex DNA by translocating in the 3'-5' direction.</text>
        <dbReference type="EC" id="5.6.2.4"/>
    </reaction>
</comment>
<evidence type="ECO:0000256" key="3">
    <source>
        <dbReference type="ARBA" id="ARBA00022840"/>
    </source>
</evidence>
<dbReference type="GO" id="GO:0000724">
    <property type="term" value="P:double-strand break repair via homologous recombination"/>
    <property type="evidence" value="ECO:0007669"/>
    <property type="project" value="TreeGrafter"/>
</dbReference>
<dbReference type="Proteomes" id="UP000541558">
    <property type="component" value="Unassembled WGS sequence"/>
</dbReference>